<sequence>MTKRYTFFHNESDSKEARRRRVNPADVTALEQRAAQLTHLPGHGRALIVAQARAAYALRLDFLRHGLPGDFTAWLSRHSGMAYTTCYRRWKAGRALAMGSKPTRNQSGLLQEQRERETTPVAEIDWDDD</sequence>
<dbReference type="EMBL" id="JBHRZG010000024">
    <property type="protein sequence ID" value="MFC3834777.1"/>
    <property type="molecule type" value="Genomic_DNA"/>
</dbReference>
<keyword evidence="3" id="KW-1185">Reference proteome</keyword>
<name>A0ABV7ZBK5_9DEIO</name>
<comment type="caution">
    <text evidence="2">The sequence shown here is derived from an EMBL/GenBank/DDBJ whole genome shotgun (WGS) entry which is preliminary data.</text>
</comment>
<dbReference type="RefSeq" id="WP_322472238.1">
    <property type="nucleotide sequence ID" value="NZ_JBHRZG010000024.1"/>
</dbReference>
<evidence type="ECO:0000256" key="1">
    <source>
        <dbReference type="SAM" id="MobiDB-lite"/>
    </source>
</evidence>
<organism evidence="2 3">
    <name type="scientific">Deinococcus rufus</name>
    <dbReference type="NCBI Taxonomy" id="2136097"/>
    <lineage>
        <taxon>Bacteria</taxon>
        <taxon>Thermotogati</taxon>
        <taxon>Deinococcota</taxon>
        <taxon>Deinococci</taxon>
        <taxon>Deinococcales</taxon>
        <taxon>Deinococcaceae</taxon>
        <taxon>Deinococcus</taxon>
    </lineage>
</organism>
<proteinExistence type="predicted"/>
<evidence type="ECO:0000313" key="3">
    <source>
        <dbReference type="Proteomes" id="UP001595803"/>
    </source>
</evidence>
<reference evidence="3" key="1">
    <citation type="journal article" date="2019" name="Int. J. Syst. Evol. Microbiol.">
        <title>The Global Catalogue of Microorganisms (GCM) 10K type strain sequencing project: providing services to taxonomists for standard genome sequencing and annotation.</title>
        <authorList>
            <consortium name="The Broad Institute Genomics Platform"/>
            <consortium name="The Broad Institute Genome Sequencing Center for Infectious Disease"/>
            <person name="Wu L."/>
            <person name="Ma J."/>
        </authorList>
    </citation>
    <scope>NUCLEOTIDE SEQUENCE [LARGE SCALE GENOMIC DNA]</scope>
    <source>
        <strain evidence="3">CCTCC AB 2017081</strain>
    </source>
</reference>
<protein>
    <submittedName>
        <fullName evidence="2">Uncharacterized protein</fullName>
    </submittedName>
</protein>
<feature type="region of interest" description="Disordered" evidence="1">
    <location>
        <begin position="98"/>
        <end position="129"/>
    </location>
</feature>
<dbReference type="Proteomes" id="UP001595803">
    <property type="component" value="Unassembled WGS sequence"/>
</dbReference>
<evidence type="ECO:0000313" key="2">
    <source>
        <dbReference type="EMBL" id="MFC3834777.1"/>
    </source>
</evidence>
<accession>A0ABV7ZBK5</accession>
<gene>
    <name evidence="2" type="ORF">ACFOSB_18115</name>
</gene>